<organism evidence="1">
    <name type="scientific">Arion vulgaris</name>
    <dbReference type="NCBI Taxonomy" id="1028688"/>
    <lineage>
        <taxon>Eukaryota</taxon>
        <taxon>Metazoa</taxon>
        <taxon>Spiralia</taxon>
        <taxon>Lophotrochozoa</taxon>
        <taxon>Mollusca</taxon>
        <taxon>Gastropoda</taxon>
        <taxon>Heterobranchia</taxon>
        <taxon>Euthyneura</taxon>
        <taxon>Panpulmonata</taxon>
        <taxon>Eupulmonata</taxon>
        <taxon>Stylommatophora</taxon>
        <taxon>Helicina</taxon>
        <taxon>Arionoidea</taxon>
        <taxon>Arionidae</taxon>
        <taxon>Arion</taxon>
    </lineage>
</organism>
<evidence type="ECO:0000313" key="1">
    <source>
        <dbReference type="EMBL" id="CEK92250.1"/>
    </source>
</evidence>
<reference evidence="1" key="1">
    <citation type="submission" date="2014-12" db="EMBL/GenBank/DDBJ databases">
        <title>Insight into the proteome of Arion vulgaris.</title>
        <authorList>
            <person name="Aradska J."/>
            <person name="Bulat T."/>
            <person name="Smidak R."/>
            <person name="Sarate P."/>
            <person name="Gangsoo J."/>
            <person name="Sialana F."/>
            <person name="Bilban M."/>
            <person name="Lubec G."/>
        </authorList>
    </citation>
    <scope>NUCLEOTIDE SEQUENCE</scope>
    <source>
        <tissue evidence="1">Skin</tissue>
    </source>
</reference>
<sequence>MRTMHGWAHRWANMHGADGVVKRRRCRHESERTTQVGRRLEGPAVANVINWPQRNIIQDGG</sequence>
<name>A0A0B7BJ96_9EUPU</name>
<gene>
    <name evidence="1" type="primary">ORF187281</name>
</gene>
<dbReference type="AlphaFoldDB" id="A0A0B7BJ96"/>
<accession>A0A0B7BJ96</accession>
<protein>
    <submittedName>
        <fullName evidence="1">Uncharacterized protein</fullName>
    </submittedName>
</protein>
<dbReference type="EMBL" id="HACG01045385">
    <property type="protein sequence ID" value="CEK92250.1"/>
    <property type="molecule type" value="Transcribed_RNA"/>
</dbReference>
<proteinExistence type="predicted"/>